<evidence type="ECO:0000256" key="3">
    <source>
        <dbReference type="ARBA" id="ARBA00022771"/>
    </source>
</evidence>
<dbReference type="Gene3D" id="2.70.130.10">
    <property type="entry name" value="Mannose-6-phosphate receptor binding domain"/>
    <property type="match status" value="1"/>
</dbReference>
<feature type="region of interest" description="Disordered" evidence="4">
    <location>
        <begin position="1"/>
        <end position="28"/>
    </location>
</feature>
<comment type="caution">
    <text evidence="6">The sequence shown here is derived from an EMBL/GenBank/DDBJ whole genome shotgun (WGS) entry which is preliminary data.</text>
</comment>
<keyword evidence="7" id="KW-1185">Reference proteome</keyword>
<dbReference type="PANTHER" id="PTHR15414:SF0">
    <property type="entry name" value="ENDOPLASMIC RETICULUM LECTIN 1"/>
    <property type="match status" value="1"/>
</dbReference>
<dbReference type="GO" id="GO:0005788">
    <property type="term" value="C:endoplasmic reticulum lumen"/>
    <property type="evidence" value="ECO:0007669"/>
    <property type="project" value="TreeGrafter"/>
</dbReference>
<proteinExistence type="inferred from homology"/>
<gene>
    <name evidence="6" type="ORF">F3Y22_tig00117048pilonHSYRG00471</name>
</gene>
<sequence>MLAATKTKWTPMDLGQRKEHDDAGGVENGAMVDDETAIEDDDQVSVAMPNKDGNNFLCFLPKVEKTKTLKSVTQQNTSSLIVESEKRVKLKTPDELLEQEGWWSYEFCYQKQLRQLHVEMKRGDTPFCSAECRQEQIDMNEAMEKNRNHCSSMRALRKKDQRKSEDYPFRPFRTGTVAAA</sequence>
<dbReference type="Pfam" id="PF04570">
    <property type="entry name" value="zf-FLZ"/>
    <property type="match status" value="1"/>
</dbReference>
<evidence type="ECO:0000256" key="4">
    <source>
        <dbReference type="SAM" id="MobiDB-lite"/>
    </source>
</evidence>
<dbReference type="PANTHER" id="PTHR15414">
    <property type="entry name" value="OS-9-RELATED"/>
    <property type="match status" value="1"/>
</dbReference>
<evidence type="ECO:0000313" key="7">
    <source>
        <dbReference type="Proteomes" id="UP000436088"/>
    </source>
</evidence>
<comment type="similarity">
    <text evidence="1">Belongs to the FLZ family.</text>
</comment>
<organism evidence="6 7">
    <name type="scientific">Hibiscus syriacus</name>
    <name type="common">Rose of Sharon</name>
    <dbReference type="NCBI Taxonomy" id="106335"/>
    <lineage>
        <taxon>Eukaryota</taxon>
        <taxon>Viridiplantae</taxon>
        <taxon>Streptophyta</taxon>
        <taxon>Embryophyta</taxon>
        <taxon>Tracheophyta</taxon>
        <taxon>Spermatophyta</taxon>
        <taxon>Magnoliopsida</taxon>
        <taxon>eudicotyledons</taxon>
        <taxon>Gunneridae</taxon>
        <taxon>Pentapetalae</taxon>
        <taxon>rosids</taxon>
        <taxon>malvids</taxon>
        <taxon>Malvales</taxon>
        <taxon>Malvaceae</taxon>
        <taxon>Malvoideae</taxon>
        <taxon>Hibiscus</taxon>
    </lineage>
</organism>
<dbReference type="InterPro" id="IPR009011">
    <property type="entry name" value="Man6P_isomerase_rcpt-bd_dom_sf"/>
</dbReference>
<accession>A0A6A2WC13</accession>
<reference evidence="6" key="1">
    <citation type="submission" date="2019-09" db="EMBL/GenBank/DDBJ databases">
        <title>Draft genome information of white flower Hibiscus syriacus.</title>
        <authorList>
            <person name="Kim Y.-M."/>
        </authorList>
    </citation>
    <scope>NUCLEOTIDE SEQUENCE [LARGE SCALE GENOMIC DNA]</scope>
    <source>
        <strain evidence="6">YM2019G1</strain>
    </source>
</reference>
<keyword evidence="3" id="KW-0863">Zinc-finger</keyword>
<dbReference type="InterPro" id="IPR045149">
    <property type="entry name" value="OS-9-like"/>
</dbReference>
<keyword evidence="2" id="KW-0479">Metal-binding</keyword>
<dbReference type="Proteomes" id="UP000436088">
    <property type="component" value="Unassembled WGS sequence"/>
</dbReference>
<dbReference type="GO" id="GO:0030968">
    <property type="term" value="P:endoplasmic reticulum unfolded protein response"/>
    <property type="evidence" value="ECO:0007669"/>
    <property type="project" value="InterPro"/>
</dbReference>
<dbReference type="GO" id="GO:0008270">
    <property type="term" value="F:zinc ion binding"/>
    <property type="evidence" value="ECO:0007669"/>
    <property type="project" value="UniProtKB-KW"/>
</dbReference>
<dbReference type="GO" id="GO:0030970">
    <property type="term" value="P:retrograde protein transport, ER to cytosol"/>
    <property type="evidence" value="ECO:0007669"/>
    <property type="project" value="TreeGrafter"/>
</dbReference>
<dbReference type="InterPro" id="IPR007650">
    <property type="entry name" value="Zf-FLZ_dom"/>
</dbReference>
<dbReference type="EMBL" id="VEPZ02001787">
    <property type="protein sequence ID" value="KAE8654501.1"/>
    <property type="molecule type" value="Genomic_DNA"/>
</dbReference>
<evidence type="ECO:0000256" key="1">
    <source>
        <dbReference type="ARBA" id="ARBA00009374"/>
    </source>
</evidence>
<evidence type="ECO:0000256" key="2">
    <source>
        <dbReference type="ARBA" id="ARBA00022723"/>
    </source>
</evidence>
<dbReference type="AlphaFoldDB" id="A0A6A2WC13"/>
<evidence type="ECO:0000313" key="6">
    <source>
        <dbReference type="EMBL" id="KAE8654501.1"/>
    </source>
</evidence>
<protein>
    <submittedName>
        <fullName evidence="6">Protein OS-9-like protein</fullName>
    </submittedName>
</protein>
<feature type="region of interest" description="Disordered" evidence="4">
    <location>
        <begin position="154"/>
        <end position="180"/>
    </location>
</feature>
<feature type="domain" description="FLZ-type" evidence="5">
    <location>
        <begin position="114"/>
        <end position="142"/>
    </location>
</feature>
<keyword evidence="3" id="KW-0862">Zinc</keyword>
<name>A0A6A2WC13_HIBSY</name>
<evidence type="ECO:0000259" key="5">
    <source>
        <dbReference type="Pfam" id="PF04570"/>
    </source>
</evidence>